<dbReference type="Pfam" id="PF12697">
    <property type="entry name" value="Abhydrolase_6"/>
    <property type="match status" value="1"/>
</dbReference>
<evidence type="ECO:0000259" key="15">
    <source>
        <dbReference type="Pfam" id="PF02799"/>
    </source>
</evidence>
<keyword evidence="7" id="KW-0963">Cytoplasm</keyword>
<dbReference type="PANTHER" id="PTHR11377">
    <property type="entry name" value="N-MYRISTOYL TRANSFERASE"/>
    <property type="match status" value="1"/>
</dbReference>
<dbReference type="PROSITE" id="PS00975">
    <property type="entry name" value="NMT_1"/>
    <property type="match status" value="1"/>
</dbReference>
<dbReference type="FunFam" id="3.40.630.30:FF:000042">
    <property type="entry name" value="Glycylpeptide N-tetradecanoyltransferase"/>
    <property type="match status" value="1"/>
</dbReference>
<dbReference type="InterPro" id="IPR022678">
    <property type="entry name" value="NMT_CS"/>
</dbReference>
<evidence type="ECO:0000256" key="8">
    <source>
        <dbReference type="ARBA" id="ARBA00022679"/>
    </source>
</evidence>
<dbReference type="InterPro" id="IPR022676">
    <property type="entry name" value="NMT_N"/>
</dbReference>
<evidence type="ECO:0000259" key="16">
    <source>
        <dbReference type="Pfam" id="PF12697"/>
    </source>
</evidence>
<feature type="compositionally biased region" description="Low complexity" evidence="13">
    <location>
        <begin position="45"/>
        <end position="56"/>
    </location>
</feature>
<evidence type="ECO:0000313" key="18">
    <source>
        <dbReference type="Proteomes" id="UP001281003"/>
    </source>
</evidence>
<comment type="caution">
    <text evidence="17">The sequence shown here is derived from an EMBL/GenBank/DDBJ whole genome shotgun (WGS) entry which is preliminary data.</text>
</comment>
<keyword evidence="9 11" id="KW-0012">Acyltransferase</keyword>
<feature type="domain" description="AB hydrolase-1" evidence="16">
    <location>
        <begin position="678"/>
        <end position="979"/>
    </location>
</feature>
<dbReference type="InterPro" id="IPR022677">
    <property type="entry name" value="NMT_C"/>
</dbReference>
<keyword evidence="18" id="KW-1185">Reference proteome</keyword>
<keyword evidence="8 11" id="KW-0808">Transferase</keyword>
<dbReference type="AlphaFoldDB" id="A0AAE0U2P6"/>
<sequence length="1001" mass="112051">MPTEESKPVDQAQEQQQAREVLASLKEAKQPTADESGSEDEGADDTAQAGASSAAGAKKKNKKKSKKKNKDKAAATESSAEIGLTEALAQADPKSALGGLTPKQIQEFIDLNPALANELLAASGSSGTADVVEAFKKLKIQDIITGLASSGKNRKDMASYKFWATQPVPQFGEEKPAIFEEGPLKIQKVEDIPDEPIPLNLAPFRWVTMDLTDEKQMQEVEKLLYGHFVEDDEAMFRFKYSTSILKWSLMSPGWRKEWHVGIRSGDTLCAFIAAVPTEIRVRDKVIQGSEVNFLCIHKKLRGKRLAPVLIKEITRRINREGIWQAIYTGGIVLPRPVSTCRYYHRALNWQKLYEVGFSPCPSNSKPAFQVRKYALPEQTSTKGLRELQAKDCDAVHSLLERYLKRFDLTPVFTREETEHWLLHKKEAYAEQVVYSYVVEDASGKITDFFSFYLLESTVIRHPKHNAIRAAYMFYYATETAFVEPFNKGALQKRLNDLMADALILAKRHNFDVFNALSLMDNALFLEKQKFGPGDGQLHYYLFNYKANPIHGGVDKKNKLDEDNLSGIGFVMSRTDKLINVSHSPMRSTNRSLSILRRHRELRATWHLSDKVPSLPRRAPTPRKPQVPSVAETIKHPSFPTAIWNLEPDQSGLTPVAVGRGGPFNVSWEIHGEGPIKVVFIMGLAGLKSAWQRQTLYFGHQNRDKYSVLLLDNRGMGDSDKPLMRYSSSEMARDWIDILVHVGWLPAPPSPSPGVTSHSPPLPVATERTLHVVGLSLGGMIAQELACLIPTAISSLNLCCTAAAIENTTTFAENIANRIRMLMPKPVDTSIADTARQLFAHAWLEKPDDCEVPDPATTPKCGPPNPLSPKIPRPSPDMKYGKFENNAQRFVAQEMHKRLDPARFGLKGFLLQLIAAGWHHKSKEQLEKMADEVGRERIMVMHGTEDGMISVPHGRKLIEIIKPEVGLIEENMGHAPVVERTGWYHEVLVGRFRRGEELDGRA</sequence>
<dbReference type="InterPro" id="IPR016181">
    <property type="entry name" value="Acyl_CoA_acyltransferase"/>
</dbReference>
<evidence type="ECO:0000256" key="9">
    <source>
        <dbReference type="ARBA" id="ARBA00023315"/>
    </source>
</evidence>
<evidence type="ECO:0000259" key="14">
    <source>
        <dbReference type="Pfam" id="PF01233"/>
    </source>
</evidence>
<reference evidence="17" key="1">
    <citation type="journal article" date="2023" name="Mol. Phylogenet. Evol.">
        <title>Genome-scale phylogeny and comparative genomics of the fungal order Sordariales.</title>
        <authorList>
            <person name="Hensen N."/>
            <person name="Bonometti L."/>
            <person name="Westerberg I."/>
            <person name="Brannstrom I.O."/>
            <person name="Guillou S."/>
            <person name="Cros-Aarteil S."/>
            <person name="Calhoun S."/>
            <person name="Haridas S."/>
            <person name="Kuo A."/>
            <person name="Mondo S."/>
            <person name="Pangilinan J."/>
            <person name="Riley R."/>
            <person name="LaButti K."/>
            <person name="Andreopoulos B."/>
            <person name="Lipzen A."/>
            <person name="Chen C."/>
            <person name="Yan M."/>
            <person name="Daum C."/>
            <person name="Ng V."/>
            <person name="Clum A."/>
            <person name="Steindorff A."/>
            <person name="Ohm R.A."/>
            <person name="Martin F."/>
            <person name="Silar P."/>
            <person name="Natvig D.O."/>
            <person name="Lalanne C."/>
            <person name="Gautier V."/>
            <person name="Ament-Velasquez S.L."/>
            <person name="Kruys A."/>
            <person name="Hutchinson M.I."/>
            <person name="Powell A.J."/>
            <person name="Barry K."/>
            <person name="Miller A.N."/>
            <person name="Grigoriev I.V."/>
            <person name="Debuchy R."/>
            <person name="Gladieux P."/>
            <person name="Hiltunen Thoren M."/>
            <person name="Johannesson H."/>
        </authorList>
    </citation>
    <scope>NUCLEOTIDE SEQUENCE</scope>
    <source>
        <strain evidence="17">FGSC 1904</strain>
    </source>
</reference>
<feature type="domain" description="Glycylpeptide N-tetradecanoyltransferase N-terminal" evidence="14">
    <location>
        <begin position="187"/>
        <end position="340"/>
    </location>
</feature>
<comment type="function">
    <text evidence="1 11">Adds a myristoyl group to the N-terminal glycine residue of certain cellular proteins.</text>
</comment>
<dbReference type="EMBL" id="JAUTDP010000015">
    <property type="protein sequence ID" value="KAK3388626.1"/>
    <property type="molecule type" value="Genomic_DNA"/>
</dbReference>
<dbReference type="Pfam" id="PF01233">
    <property type="entry name" value="NMT"/>
    <property type="match status" value="1"/>
</dbReference>
<feature type="region of interest" description="Disordered" evidence="13">
    <location>
        <begin position="1"/>
        <end position="80"/>
    </location>
</feature>
<evidence type="ECO:0000256" key="11">
    <source>
        <dbReference type="RuleBase" id="RU000586"/>
    </source>
</evidence>
<dbReference type="SUPFAM" id="SSF55729">
    <property type="entry name" value="Acyl-CoA N-acyltransferases (Nat)"/>
    <property type="match status" value="2"/>
</dbReference>
<evidence type="ECO:0000256" key="2">
    <source>
        <dbReference type="ARBA" id="ARBA00004496"/>
    </source>
</evidence>
<evidence type="ECO:0000256" key="13">
    <source>
        <dbReference type="SAM" id="MobiDB-lite"/>
    </source>
</evidence>
<evidence type="ECO:0000256" key="7">
    <source>
        <dbReference type="ARBA" id="ARBA00022490"/>
    </source>
</evidence>
<dbReference type="InterPro" id="IPR000903">
    <property type="entry name" value="NMT"/>
</dbReference>
<dbReference type="InterPro" id="IPR029058">
    <property type="entry name" value="AB_hydrolase_fold"/>
</dbReference>
<name>A0AAE0U2P6_SORBR</name>
<accession>A0AAE0U2P6</accession>
<dbReference type="Pfam" id="PF02799">
    <property type="entry name" value="NMT_C"/>
    <property type="match status" value="1"/>
</dbReference>
<comment type="similarity">
    <text evidence="3 12">Belongs to the NMT family.</text>
</comment>
<dbReference type="InterPro" id="IPR000073">
    <property type="entry name" value="AB_hydrolase_1"/>
</dbReference>
<dbReference type="Gene3D" id="3.40.50.1820">
    <property type="entry name" value="alpha/beta hydrolase"/>
    <property type="match status" value="1"/>
</dbReference>
<gene>
    <name evidence="17" type="ORF">B0T20DRAFT_397618</name>
</gene>
<dbReference type="PROSITE" id="PS00976">
    <property type="entry name" value="NMT_2"/>
    <property type="match status" value="1"/>
</dbReference>
<dbReference type="PANTHER" id="PTHR11377:SF5">
    <property type="entry name" value="GLYCYLPEPTIDE N-TETRADECANOYLTRANSFERASE"/>
    <property type="match status" value="1"/>
</dbReference>
<dbReference type="FunFam" id="3.40.630.30:FF:000056">
    <property type="entry name" value="Glycylpeptide N-tetradecanoyltransferase"/>
    <property type="match status" value="1"/>
</dbReference>
<protein>
    <recommendedName>
        <fullName evidence="6 11">Glycylpeptide N-tetradecanoyltransferase</fullName>
        <ecNumber evidence="5 11">2.3.1.97</ecNumber>
    </recommendedName>
</protein>
<evidence type="ECO:0000256" key="6">
    <source>
        <dbReference type="ARBA" id="ARBA00022240"/>
    </source>
</evidence>
<evidence type="ECO:0000256" key="5">
    <source>
        <dbReference type="ARBA" id="ARBA00012923"/>
    </source>
</evidence>
<dbReference type="GO" id="GO:0004379">
    <property type="term" value="F:glycylpeptide N-tetradecanoyltransferase activity"/>
    <property type="evidence" value="ECO:0007669"/>
    <property type="project" value="UniProtKB-EC"/>
</dbReference>
<evidence type="ECO:0000256" key="1">
    <source>
        <dbReference type="ARBA" id="ARBA00003900"/>
    </source>
</evidence>
<evidence type="ECO:0000256" key="12">
    <source>
        <dbReference type="RuleBase" id="RU004178"/>
    </source>
</evidence>
<feature type="domain" description="Glycylpeptide N-tetradecanoyltransferase C-terminal" evidence="15">
    <location>
        <begin position="354"/>
        <end position="570"/>
    </location>
</feature>
<dbReference type="Gene3D" id="3.40.630.30">
    <property type="match status" value="2"/>
</dbReference>
<dbReference type="GO" id="GO:0005737">
    <property type="term" value="C:cytoplasm"/>
    <property type="evidence" value="ECO:0007669"/>
    <property type="project" value="UniProtKB-SubCell"/>
</dbReference>
<proteinExistence type="inferred from homology"/>
<evidence type="ECO:0000256" key="10">
    <source>
        <dbReference type="ARBA" id="ARBA00048276"/>
    </source>
</evidence>
<dbReference type="Proteomes" id="UP001281003">
    <property type="component" value="Unassembled WGS sequence"/>
</dbReference>
<reference evidence="17" key="2">
    <citation type="submission" date="2023-07" db="EMBL/GenBank/DDBJ databases">
        <authorList>
            <consortium name="Lawrence Berkeley National Laboratory"/>
            <person name="Haridas S."/>
            <person name="Hensen N."/>
            <person name="Bonometti L."/>
            <person name="Westerberg I."/>
            <person name="Brannstrom I.O."/>
            <person name="Guillou S."/>
            <person name="Cros-Aarteil S."/>
            <person name="Calhoun S."/>
            <person name="Kuo A."/>
            <person name="Mondo S."/>
            <person name="Pangilinan J."/>
            <person name="Riley R."/>
            <person name="LaButti K."/>
            <person name="Andreopoulos B."/>
            <person name="Lipzen A."/>
            <person name="Chen C."/>
            <person name="Yanf M."/>
            <person name="Daum C."/>
            <person name="Ng V."/>
            <person name="Clum A."/>
            <person name="Steindorff A."/>
            <person name="Ohm R."/>
            <person name="Martin F."/>
            <person name="Silar P."/>
            <person name="Natvig D."/>
            <person name="Lalanne C."/>
            <person name="Gautier V."/>
            <person name="Ament-velasquez S.L."/>
            <person name="Kruys A."/>
            <person name="Hutchinson M.I."/>
            <person name="Powell A.J."/>
            <person name="Barry K."/>
            <person name="Miller A.N."/>
            <person name="Grigoriev I.V."/>
            <person name="Debuchy R."/>
            <person name="Gladieux P."/>
            <person name="Thoren M.H."/>
            <person name="Johannesson H."/>
        </authorList>
    </citation>
    <scope>NUCLEOTIDE SEQUENCE</scope>
    <source>
        <strain evidence="17">FGSC 1904</strain>
    </source>
</reference>
<dbReference type="SUPFAM" id="SSF53474">
    <property type="entry name" value="alpha/beta-Hydrolases"/>
    <property type="match status" value="1"/>
</dbReference>
<comment type="catalytic activity">
    <reaction evidence="10 11">
        <text>N-terminal glycyl-[protein] + tetradecanoyl-CoA = N-tetradecanoylglycyl-[protein] + CoA + H(+)</text>
        <dbReference type="Rhea" id="RHEA:15521"/>
        <dbReference type="Rhea" id="RHEA-COMP:12666"/>
        <dbReference type="Rhea" id="RHEA-COMP:12667"/>
        <dbReference type="ChEBI" id="CHEBI:15378"/>
        <dbReference type="ChEBI" id="CHEBI:57287"/>
        <dbReference type="ChEBI" id="CHEBI:57385"/>
        <dbReference type="ChEBI" id="CHEBI:64723"/>
        <dbReference type="ChEBI" id="CHEBI:133050"/>
        <dbReference type="EC" id="2.3.1.97"/>
    </reaction>
</comment>
<organism evidence="17 18">
    <name type="scientific">Sordaria brevicollis</name>
    <dbReference type="NCBI Taxonomy" id="83679"/>
    <lineage>
        <taxon>Eukaryota</taxon>
        <taxon>Fungi</taxon>
        <taxon>Dikarya</taxon>
        <taxon>Ascomycota</taxon>
        <taxon>Pezizomycotina</taxon>
        <taxon>Sordariomycetes</taxon>
        <taxon>Sordariomycetidae</taxon>
        <taxon>Sordariales</taxon>
        <taxon>Sordariaceae</taxon>
        <taxon>Sordaria</taxon>
    </lineage>
</organism>
<comment type="subcellular location">
    <subcellularLocation>
        <location evidence="2">Cytoplasm</location>
    </subcellularLocation>
</comment>
<feature type="compositionally biased region" description="Basic residues" evidence="13">
    <location>
        <begin position="57"/>
        <end position="70"/>
    </location>
</feature>
<evidence type="ECO:0000256" key="4">
    <source>
        <dbReference type="ARBA" id="ARBA00011245"/>
    </source>
</evidence>
<evidence type="ECO:0000256" key="3">
    <source>
        <dbReference type="ARBA" id="ARBA00009469"/>
    </source>
</evidence>
<evidence type="ECO:0000313" key="17">
    <source>
        <dbReference type="EMBL" id="KAK3388626.1"/>
    </source>
</evidence>
<dbReference type="EC" id="2.3.1.97" evidence="5 11"/>
<comment type="subunit">
    <text evidence="4">Monomer.</text>
</comment>